<dbReference type="AlphaFoldDB" id="A0A846H2C8"/>
<protein>
    <submittedName>
        <fullName evidence="3">Gfo/Idh/MocA family oxidoreductase</fullName>
    </submittedName>
</protein>
<dbReference type="Pfam" id="PF01408">
    <property type="entry name" value="GFO_IDH_MocA"/>
    <property type="match status" value="1"/>
</dbReference>
<evidence type="ECO:0000313" key="3">
    <source>
        <dbReference type="EMBL" id="NEU71632.1"/>
    </source>
</evidence>
<dbReference type="SUPFAM" id="SSF51735">
    <property type="entry name" value="NAD(P)-binding Rossmann-fold domains"/>
    <property type="match status" value="1"/>
</dbReference>
<dbReference type="Proteomes" id="UP000031549">
    <property type="component" value="Unassembled WGS sequence"/>
</dbReference>
<dbReference type="PANTHER" id="PTHR43377:SF6">
    <property type="entry name" value="GFO_IDH_MOCA-LIKE OXIDOREDUCTASE N-TERMINAL DOMAIN-CONTAINING PROTEIN"/>
    <property type="match status" value="1"/>
</dbReference>
<evidence type="ECO:0000259" key="2">
    <source>
        <dbReference type="Pfam" id="PF22725"/>
    </source>
</evidence>
<organism evidence="3 4">
    <name type="scientific">Hassallia byssoidea VB512170</name>
    <dbReference type="NCBI Taxonomy" id="1304833"/>
    <lineage>
        <taxon>Bacteria</taxon>
        <taxon>Bacillati</taxon>
        <taxon>Cyanobacteriota</taxon>
        <taxon>Cyanophyceae</taxon>
        <taxon>Nostocales</taxon>
        <taxon>Tolypothrichaceae</taxon>
        <taxon>Hassallia</taxon>
    </lineage>
</organism>
<sequence length="335" mass="36664">MPLSDKYVAVIGCGYWGKNLVREFAQLGVLRIICDSSQQILEDLKTKYDVEAVSDFAKVLAMPDVQAVIIATPAPTHASLAVQALAAGKDVFVEKPLALTLEDALLIEAAARKSNAILMVGHLLEYHPALVKLRAFVAEGKIGKLRYLYSNRLSFGKVRTEENVLWSFAPHDICSILGFVGKLPVSVQALGSANLGKVEDFCLVNLEFEQIKAHIFVSWLHPFKEQRLVVVGDSGTLVFDDVSVDAKLTFYDQQAELQDNIPVLKLNSKIVIPLEAASPLTQECKHFLSCVESRETPLTSVKNGIDVLTVLQSAQESLESSGKAVYLKEVQVVNG</sequence>
<dbReference type="SUPFAM" id="SSF55347">
    <property type="entry name" value="Glyceraldehyde-3-phosphate dehydrogenase-like, C-terminal domain"/>
    <property type="match status" value="1"/>
</dbReference>
<dbReference type="GO" id="GO:0000166">
    <property type="term" value="F:nucleotide binding"/>
    <property type="evidence" value="ECO:0007669"/>
    <property type="project" value="InterPro"/>
</dbReference>
<dbReference type="Pfam" id="PF22725">
    <property type="entry name" value="GFO_IDH_MocA_C3"/>
    <property type="match status" value="1"/>
</dbReference>
<dbReference type="InterPro" id="IPR000683">
    <property type="entry name" value="Gfo/Idh/MocA-like_OxRdtase_N"/>
</dbReference>
<comment type="caution">
    <text evidence="3">The sequence shown here is derived from an EMBL/GenBank/DDBJ whole genome shotgun (WGS) entry which is preliminary data.</text>
</comment>
<evidence type="ECO:0000259" key="1">
    <source>
        <dbReference type="Pfam" id="PF01408"/>
    </source>
</evidence>
<dbReference type="Gene3D" id="3.40.50.720">
    <property type="entry name" value="NAD(P)-binding Rossmann-like Domain"/>
    <property type="match status" value="1"/>
</dbReference>
<gene>
    <name evidence="3" type="ORF">PI95_003285</name>
</gene>
<feature type="domain" description="Gfo/Idh/MocA-like oxidoreductase N-terminal" evidence="1">
    <location>
        <begin position="8"/>
        <end position="122"/>
    </location>
</feature>
<dbReference type="InterPro" id="IPR051450">
    <property type="entry name" value="Gfo/Idh/MocA_Oxidoreductases"/>
</dbReference>
<dbReference type="EMBL" id="JTCM02000004">
    <property type="protein sequence ID" value="NEU71632.1"/>
    <property type="molecule type" value="Genomic_DNA"/>
</dbReference>
<dbReference type="PANTHER" id="PTHR43377">
    <property type="entry name" value="BILIVERDIN REDUCTASE A"/>
    <property type="match status" value="1"/>
</dbReference>
<proteinExistence type="predicted"/>
<dbReference type="Gene3D" id="3.30.360.10">
    <property type="entry name" value="Dihydrodipicolinate Reductase, domain 2"/>
    <property type="match status" value="1"/>
</dbReference>
<name>A0A846H2C8_9CYAN</name>
<reference evidence="3 4" key="1">
    <citation type="journal article" date="2015" name="Genome Announc.">
        <title>Draft Genome Sequence of Cyanobacterium Hassallia byssoidea Strain VB512170, Isolated from Monuments in India.</title>
        <authorList>
            <person name="Singh D."/>
            <person name="Chandrababunaidu M.M."/>
            <person name="Panda A."/>
            <person name="Sen D."/>
            <person name="Bhattacharyya S."/>
            <person name="Adhikary S.P."/>
            <person name="Tripathy S."/>
        </authorList>
    </citation>
    <scope>NUCLEOTIDE SEQUENCE [LARGE SCALE GENOMIC DNA]</scope>
    <source>
        <strain evidence="3 4">VB512170</strain>
    </source>
</reference>
<accession>A0A846H2C8</accession>
<evidence type="ECO:0000313" key="4">
    <source>
        <dbReference type="Proteomes" id="UP000031549"/>
    </source>
</evidence>
<feature type="domain" description="GFO/IDH/MocA-like oxidoreductase" evidence="2">
    <location>
        <begin position="132"/>
        <end position="237"/>
    </location>
</feature>
<keyword evidence="4" id="KW-1185">Reference proteome</keyword>
<dbReference type="InterPro" id="IPR036291">
    <property type="entry name" value="NAD(P)-bd_dom_sf"/>
</dbReference>
<dbReference type="InterPro" id="IPR055170">
    <property type="entry name" value="GFO_IDH_MocA-like_dom"/>
</dbReference>